<sequence length="216" mass="25061">MTTLVAQTTLDIVVNANMSLPVEEMTEDWDLPNLLATYWHDGSGDWAAPSDAQPLTNENINWVESFVKSVIMDHVVWQPGEIEMMTEERWAVFFNKMREGGNNGIVLVLKARICTWLDVRYGLYEWQFFQCFGRELSDYLQKNFYKYENDEDNLFDIDWAEAVHHLAGVKVAYSDSQDDPNPLNVIRAIFDRRISYEEIPRPFTSGSGSASFFEYE</sequence>
<keyword evidence="2" id="KW-1185">Reference proteome</keyword>
<name>A0A9N9L9E4_9HELO</name>
<gene>
    <name evidence="1" type="ORF">HYFRA_00002469</name>
</gene>
<organism evidence="1 2">
    <name type="scientific">Hymenoscyphus fraxineus</name>
    <dbReference type="NCBI Taxonomy" id="746836"/>
    <lineage>
        <taxon>Eukaryota</taxon>
        <taxon>Fungi</taxon>
        <taxon>Dikarya</taxon>
        <taxon>Ascomycota</taxon>
        <taxon>Pezizomycotina</taxon>
        <taxon>Leotiomycetes</taxon>
        <taxon>Helotiales</taxon>
        <taxon>Helotiaceae</taxon>
        <taxon>Hymenoscyphus</taxon>
    </lineage>
</organism>
<protein>
    <submittedName>
        <fullName evidence="1">Uncharacterized protein</fullName>
    </submittedName>
</protein>
<dbReference type="AlphaFoldDB" id="A0A9N9L9E4"/>
<evidence type="ECO:0000313" key="1">
    <source>
        <dbReference type="EMBL" id="CAG8960931.1"/>
    </source>
</evidence>
<proteinExistence type="predicted"/>
<evidence type="ECO:0000313" key="2">
    <source>
        <dbReference type="Proteomes" id="UP000696280"/>
    </source>
</evidence>
<dbReference type="Proteomes" id="UP000696280">
    <property type="component" value="Unassembled WGS sequence"/>
</dbReference>
<dbReference type="OrthoDB" id="10274168at2759"/>
<accession>A0A9N9L9E4</accession>
<reference evidence="1" key="1">
    <citation type="submission" date="2021-07" db="EMBL/GenBank/DDBJ databases">
        <authorList>
            <person name="Durling M."/>
        </authorList>
    </citation>
    <scope>NUCLEOTIDE SEQUENCE</scope>
</reference>
<comment type="caution">
    <text evidence="1">The sequence shown here is derived from an EMBL/GenBank/DDBJ whole genome shotgun (WGS) entry which is preliminary data.</text>
</comment>
<dbReference type="EMBL" id="CAJVRL010000103">
    <property type="protein sequence ID" value="CAG8960931.1"/>
    <property type="molecule type" value="Genomic_DNA"/>
</dbReference>